<keyword evidence="6" id="KW-1185">Reference proteome</keyword>
<evidence type="ECO:0000259" key="4">
    <source>
        <dbReference type="PROSITE" id="PS50075"/>
    </source>
</evidence>
<dbReference type="InterPro" id="IPR000873">
    <property type="entry name" value="AMP-dep_synth/lig_dom"/>
</dbReference>
<evidence type="ECO:0000256" key="1">
    <source>
        <dbReference type="ARBA" id="ARBA00001957"/>
    </source>
</evidence>
<dbReference type="Pfam" id="PF00668">
    <property type="entry name" value="Condensation"/>
    <property type="match status" value="1"/>
</dbReference>
<dbReference type="CDD" id="cd19531">
    <property type="entry name" value="LCL_NRPS-like"/>
    <property type="match status" value="1"/>
</dbReference>
<keyword evidence="3" id="KW-0597">Phosphoprotein</keyword>
<comment type="caution">
    <text evidence="5">The sequence shown here is derived from an EMBL/GenBank/DDBJ whole genome shotgun (WGS) entry which is preliminary data.</text>
</comment>
<dbReference type="Pfam" id="PF00501">
    <property type="entry name" value="AMP-binding"/>
    <property type="match status" value="1"/>
</dbReference>
<feature type="domain" description="Carrier" evidence="4">
    <location>
        <begin position="984"/>
        <end position="1059"/>
    </location>
</feature>
<dbReference type="Proteomes" id="UP001241758">
    <property type="component" value="Unassembled WGS sequence"/>
</dbReference>
<dbReference type="SMART" id="SM00823">
    <property type="entry name" value="PKS_PP"/>
    <property type="match status" value="1"/>
</dbReference>
<dbReference type="Gene3D" id="2.30.38.10">
    <property type="entry name" value="Luciferase, Domain 3"/>
    <property type="match status" value="1"/>
</dbReference>
<organism evidence="5 6">
    <name type="scientific">Actinoplanes sandaracinus</name>
    <dbReference type="NCBI Taxonomy" id="3045177"/>
    <lineage>
        <taxon>Bacteria</taxon>
        <taxon>Bacillati</taxon>
        <taxon>Actinomycetota</taxon>
        <taxon>Actinomycetes</taxon>
        <taxon>Micromonosporales</taxon>
        <taxon>Micromonosporaceae</taxon>
        <taxon>Actinoplanes</taxon>
    </lineage>
</organism>
<dbReference type="PANTHER" id="PTHR45527:SF1">
    <property type="entry name" value="FATTY ACID SYNTHASE"/>
    <property type="match status" value="1"/>
</dbReference>
<dbReference type="InterPro" id="IPR009081">
    <property type="entry name" value="PP-bd_ACP"/>
</dbReference>
<dbReference type="PROSITE" id="PS50075">
    <property type="entry name" value="CARRIER"/>
    <property type="match status" value="1"/>
</dbReference>
<dbReference type="InterPro" id="IPR020806">
    <property type="entry name" value="PKS_PP-bd"/>
</dbReference>
<dbReference type="RefSeq" id="WP_282764016.1">
    <property type="nucleotide sequence ID" value="NZ_JASCTH010000023.1"/>
</dbReference>
<reference evidence="5 6" key="1">
    <citation type="submission" date="2023-05" db="EMBL/GenBank/DDBJ databases">
        <title>Actinoplanes sp. NEAU-A12 genome sequencing.</title>
        <authorList>
            <person name="Wang Z.-S."/>
        </authorList>
    </citation>
    <scope>NUCLEOTIDE SEQUENCE [LARGE SCALE GENOMIC DNA]</scope>
    <source>
        <strain evidence="5 6">NEAU-A12</strain>
    </source>
</reference>
<evidence type="ECO:0000256" key="3">
    <source>
        <dbReference type="ARBA" id="ARBA00022553"/>
    </source>
</evidence>
<dbReference type="InterPro" id="IPR001242">
    <property type="entry name" value="Condensation_dom"/>
</dbReference>
<protein>
    <submittedName>
        <fullName evidence="5">Amino acid adenylation domain-containing protein</fullName>
    </submittedName>
</protein>
<dbReference type="InterPro" id="IPR010071">
    <property type="entry name" value="AA_adenyl_dom"/>
</dbReference>
<dbReference type="Gene3D" id="1.10.1200.10">
    <property type="entry name" value="ACP-like"/>
    <property type="match status" value="1"/>
</dbReference>
<comment type="cofactor">
    <cofactor evidence="1">
        <name>pantetheine 4'-phosphate</name>
        <dbReference type="ChEBI" id="CHEBI:47942"/>
    </cofactor>
</comment>
<name>A0ABT6WTI5_9ACTN</name>
<accession>A0ABT6WTI5</accession>
<evidence type="ECO:0000313" key="6">
    <source>
        <dbReference type="Proteomes" id="UP001241758"/>
    </source>
</evidence>
<dbReference type="PANTHER" id="PTHR45527">
    <property type="entry name" value="NONRIBOSOMAL PEPTIDE SYNTHETASE"/>
    <property type="match status" value="1"/>
</dbReference>
<dbReference type="InterPro" id="IPR023213">
    <property type="entry name" value="CAT-like_dom_sf"/>
</dbReference>
<dbReference type="NCBIfam" id="TIGR01733">
    <property type="entry name" value="AA-adenyl-dom"/>
    <property type="match status" value="1"/>
</dbReference>
<dbReference type="Pfam" id="PF00550">
    <property type="entry name" value="PP-binding"/>
    <property type="match status" value="1"/>
</dbReference>
<evidence type="ECO:0000313" key="5">
    <source>
        <dbReference type="EMBL" id="MDI6103009.1"/>
    </source>
</evidence>
<dbReference type="PROSITE" id="PS00455">
    <property type="entry name" value="AMP_BINDING"/>
    <property type="match status" value="1"/>
</dbReference>
<dbReference type="EMBL" id="JASCTH010000023">
    <property type="protein sequence ID" value="MDI6103009.1"/>
    <property type="molecule type" value="Genomic_DNA"/>
</dbReference>
<gene>
    <name evidence="5" type="ORF">QLQ12_30785</name>
</gene>
<dbReference type="Gene3D" id="3.40.50.980">
    <property type="match status" value="2"/>
</dbReference>
<dbReference type="InterPro" id="IPR025110">
    <property type="entry name" value="AMP-bd_C"/>
</dbReference>
<dbReference type="Gene3D" id="3.30.300.30">
    <property type="match status" value="1"/>
</dbReference>
<dbReference type="CDD" id="cd05930">
    <property type="entry name" value="A_NRPS"/>
    <property type="match status" value="1"/>
</dbReference>
<evidence type="ECO:0000256" key="2">
    <source>
        <dbReference type="ARBA" id="ARBA00022450"/>
    </source>
</evidence>
<proteinExistence type="predicted"/>
<dbReference type="Gene3D" id="3.30.559.30">
    <property type="entry name" value="Nonribosomal peptide synthetase, condensation domain"/>
    <property type="match status" value="1"/>
</dbReference>
<dbReference type="InterPro" id="IPR036736">
    <property type="entry name" value="ACP-like_sf"/>
</dbReference>
<dbReference type="InterPro" id="IPR020845">
    <property type="entry name" value="AMP-binding_CS"/>
</dbReference>
<dbReference type="SUPFAM" id="SSF56801">
    <property type="entry name" value="Acetyl-CoA synthetase-like"/>
    <property type="match status" value="1"/>
</dbReference>
<dbReference type="SUPFAM" id="SSF47336">
    <property type="entry name" value="ACP-like"/>
    <property type="match status" value="1"/>
</dbReference>
<dbReference type="SUPFAM" id="SSF52777">
    <property type="entry name" value="CoA-dependent acyltransferases"/>
    <property type="match status" value="2"/>
</dbReference>
<dbReference type="Gene3D" id="3.30.559.10">
    <property type="entry name" value="Chloramphenicol acetyltransferase-like domain"/>
    <property type="match status" value="1"/>
</dbReference>
<sequence length="1101" mass="119037">MNEPLVAPAEPATFPAAPAQQRLMLIEQMFPGTAAYHVPMAVRLRGDLDVDALAAAVQEIARRQEALRTVFATTEGVAVQVVLPEPDLSVEVHDLRGTAAATDERQLVTLLGERAREPFDLGRRLVRIAVYRLAADEHVLAVTMHHLISDMWSCGIFLRELGAAYPAVRAGARSPLPEPPVQYVDYAVWQRQNTDPERDRQLVEFWRSTLDGAPTLVELPADHTRPTVQTFRGDMHPVRLSPEVSRRITEVSRALGATPFMTVLAAFQAAVGRWVGSRDVVVSTGVATRTAQVEALIGCFINIVLFRTSLAGDPSFAELVGRVRRVVLDGFEHQDLPFERLVEEMAPQRDLSHQPLTQIMFVMQNAPMPVPTIGDLVVSSVHVPRHATQVDFDLQLWDAGDHFEGFIEYSSDLFAPATIARMWDEFLALLDAVTAAPDTRLSALPLLTSAELETTVSGWNATAADFPQRCLHELIEEQAARTPEQPAVLWPGGRLTYRELDDRAELVARVLRARGVGPETLVGSALGPGPQRLVAFLGILKASAGHLPLDPDYPAGRLTFMIEDAAPSVLLTSEDFAGRLAEVAAGVPVLRLEDLRDPGPVEPAPVDPDNLAYVIYTSGSTGRPKGIAVPHRGVVNNIVDLNRMGECGPGDRLLALSSASFDMSVYDMLGLLMVGGTVVLPDPVTAKDPNHWLDLVREHRITVWNSAPALLESLVAAAGPGSTALASLRLAFLGGDWVAVSLPERARRLAPGLRMVVMGGATEASIHSTVHEVHDVDPTWTSIPYGRAMANQQVLILDQDGQPAPVGVAGELHLGGVGVSRGYLRRPGLTAERFVPHPYAGRFPDVPAGARIYRTGDLARYRLDGEVELLGRLDHLTKIRGFRIEPGEVTSALLTHPAIDEGVVVCRTDTGEARLVAYVVPVDGAAPTVGELQDHLKGTLPDYMVPAAFVTLDRLPLSPNGKIDRAALPAVGTDRPMLAASYAEPTSPVERILAELWSAVLGIDRIGTRDDFFQLGGYSLAVTRLVALITETFTVAVPIRDAFTATTVAEQAALLERLGSEQGVQVSALAEMALEIEQLSEEEVAALLADEQEGPAWTSAH</sequence>
<keyword evidence="2" id="KW-0596">Phosphopantetheine</keyword>
<dbReference type="Pfam" id="PF13193">
    <property type="entry name" value="AMP-binding_C"/>
    <property type="match status" value="1"/>
</dbReference>
<dbReference type="InterPro" id="IPR045851">
    <property type="entry name" value="AMP-bd_C_sf"/>
</dbReference>